<keyword evidence="2" id="KW-0472">Membrane</keyword>
<evidence type="ECO:0000256" key="2">
    <source>
        <dbReference type="SAM" id="Phobius"/>
    </source>
</evidence>
<dbReference type="EMBL" id="CAJPDS010000057">
    <property type="protein sequence ID" value="CAF9930879.1"/>
    <property type="molecule type" value="Genomic_DNA"/>
</dbReference>
<gene>
    <name evidence="3" type="ORF">HETSPECPRED_007736</name>
</gene>
<feature type="region of interest" description="Disordered" evidence="1">
    <location>
        <begin position="1"/>
        <end position="24"/>
    </location>
</feature>
<feature type="region of interest" description="Disordered" evidence="1">
    <location>
        <begin position="72"/>
        <end position="104"/>
    </location>
</feature>
<feature type="region of interest" description="Disordered" evidence="1">
    <location>
        <begin position="393"/>
        <end position="414"/>
    </location>
</feature>
<proteinExistence type="predicted"/>
<dbReference type="Proteomes" id="UP000664521">
    <property type="component" value="Unassembled WGS sequence"/>
</dbReference>
<evidence type="ECO:0000313" key="3">
    <source>
        <dbReference type="EMBL" id="CAF9930879.1"/>
    </source>
</evidence>
<evidence type="ECO:0000256" key="1">
    <source>
        <dbReference type="SAM" id="MobiDB-lite"/>
    </source>
</evidence>
<keyword evidence="2" id="KW-0812">Transmembrane</keyword>
<evidence type="ECO:0000313" key="4">
    <source>
        <dbReference type="Proteomes" id="UP000664521"/>
    </source>
</evidence>
<reference evidence="3" key="1">
    <citation type="submission" date="2021-03" db="EMBL/GenBank/DDBJ databases">
        <authorList>
            <person name="Tagirdzhanova G."/>
        </authorList>
    </citation>
    <scope>NUCLEOTIDE SEQUENCE</scope>
</reference>
<accession>A0A8H3IXD2</accession>
<protein>
    <submittedName>
        <fullName evidence="3">Uncharacterized protein</fullName>
    </submittedName>
</protein>
<keyword evidence="4" id="KW-1185">Reference proteome</keyword>
<feature type="compositionally biased region" description="Polar residues" evidence="1">
    <location>
        <begin position="94"/>
        <end position="104"/>
    </location>
</feature>
<comment type="caution">
    <text evidence="3">The sequence shown here is derived from an EMBL/GenBank/DDBJ whole genome shotgun (WGS) entry which is preliminary data.</text>
</comment>
<dbReference type="AlphaFoldDB" id="A0A8H3IXD2"/>
<feature type="compositionally biased region" description="Polar residues" evidence="1">
    <location>
        <begin position="7"/>
        <end position="20"/>
    </location>
</feature>
<keyword evidence="2" id="KW-1133">Transmembrane helix</keyword>
<organism evidence="3 4">
    <name type="scientific">Heterodermia speciosa</name>
    <dbReference type="NCBI Taxonomy" id="116794"/>
    <lineage>
        <taxon>Eukaryota</taxon>
        <taxon>Fungi</taxon>
        <taxon>Dikarya</taxon>
        <taxon>Ascomycota</taxon>
        <taxon>Pezizomycotina</taxon>
        <taxon>Lecanoromycetes</taxon>
        <taxon>OSLEUM clade</taxon>
        <taxon>Lecanoromycetidae</taxon>
        <taxon>Caliciales</taxon>
        <taxon>Physciaceae</taxon>
        <taxon>Heterodermia</taxon>
    </lineage>
</organism>
<name>A0A8H3IXD2_9LECA</name>
<feature type="transmembrane region" description="Helical" evidence="2">
    <location>
        <begin position="112"/>
        <end position="131"/>
    </location>
</feature>
<feature type="compositionally biased region" description="Low complexity" evidence="1">
    <location>
        <begin position="393"/>
        <end position="406"/>
    </location>
</feature>
<dbReference type="OrthoDB" id="5373426at2759"/>
<sequence length="506" mass="56486">MYGTMADSLNTTNSEPSASSGLDDVPHESLILTSLAESGVDTLTLENLKALEGVLPKQEVLETMYGHGGPSSVASKLYEHDTSRPQSPGPQYPRQASNRQPRSGSSLMLRRISFITVAAVLIMVFFGLRLFRADAPRRPAYLTEVFPYNATILPNAAFQPPEMLAHRVPDTVDTFANYKYRNTCDISSLDLHAPFAPLCHDRKSVLTAMSSGGRVGNDAPYLPRGCDMRWFSTEEICEILGRFEKVIIVGDSMMRHVIGSINVLIRKDLGYGAVTDWNFSPEERRECFCNYQFNVKACSVQGIFKTSDVVKNDPESLSCPANTVNLLIEQMIRFPIPPEELTRLRDQLPSTKPARPYAFIYGHGLWNDLDLQATVDWLDTILDTTLAQAPWLSPSDKASGGSSSKSTTTHERKREGGFWPRLFLTPNAPGFDKPDEWYMSQGHKAVGIFETECAIEANRRGVEHLGTYNMSIQSNKYDGVHLDLKGNLIKGMMVLNWLNMLEVEKF</sequence>